<proteinExistence type="predicted"/>
<dbReference type="AlphaFoldDB" id="A0AAN9N0E5"/>
<dbReference type="Proteomes" id="UP001374584">
    <property type="component" value="Unassembled WGS sequence"/>
</dbReference>
<evidence type="ECO:0000313" key="1">
    <source>
        <dbReference type="EMBL" id="KAK7364410.1"/>
    </source>
</evidence>
<dbReference type="SUPFAM" id="SSF52058">
    <property type="entry name" value="L domain-like"/>
    <property type="match status" value="1"/>
</dbReference>
<name>A0AAN9N0E5_PHACN</name>
<evidence type="ECO:0008006" key="3">
    <source>
        <dbReference type="Google" id="ProtNLM"/>
    </source>
</evidence>
<keyword evidence="2" id="KW-1185">Reference proteome</keyword>
<dbReference type="PANTHER" id="PTHR48064">
    <property type="entry name" value="OS01G0750400 PROTEIN"/>
    <property type="match status" value="1"/>
</dbReference>
<protein>
    <recommendedName>
        <fullName evidence="3">Non-specific serine/threonine protein kinase</fullName>
    </recommendedName>
</protein>
<reference evidence="1 2" key="1">
    <citation type="submission" date="2024-01" db="EMBL/GenBank/DDBJ databases">
        <title>The genomes of 5 underutilized Papilionoideae crops provide insights into root nodulation and disease resistanc.</title>
        <authorList>
            <person name="Jiang F."/>
        </authorList>
    </citation>
    <scope>NUCLEOTIDE SEQUENCE [LARGE SCALE GENOMIC DNA]</scope>
    <source>
        <strain evidence="1">JINMINGXINNONG_FW02</strain>
        <tissue evidence="1">Leaves</tissue>
    </source>
</reference>
<comment type="caution">
    <text evidence="1">The sequence shown here is derived from an EMBL/GenBank/DDBJ whole genome shotgun (WGS) entry which is preliminary data.</text>
</comment>
<organism evidence="1 2">
    <name type="scientific">Phaseolus coccineus</name>
    <name type="common">Scarlet runner bean</name>
    <name type="synonym">Phaseolus multiflorus</name>
    <dbReference type="NCBI Taxonomy" id="3886"/>
    <lineage>
        <taxon>Eukaryota</taxon>
        <taxon>Viridiplantae</taxon>
        <taxon>Streptophyta</taxon>
        <taxon>Embryophyta</taxon>
        <taxon>Tracheophyta</taxon>
        <taxon>Spermatophyta</taxon>
        <taxon>Magnoliopsida</taxon>
        <taxon>eudicotyledons</taxon>
        <taxon>Gunneridae</taxon>
        <taxon>Pentapetalae</taxon>
        <taxon>rosids</taxon>
        <taxon>fabids</taxon>
        <taxon>Fabales</taxon>
        <taxon>Fabaceae</taxon>
        <taxon>Papilionoideae</taxon>
        <taxon>50 kb inversion clade</taxon>
        <taxon>NPAAA clade</taxon>
        <taxon>indigoferoid/millettioid clade</taxon>
        <taxon>Phaseoleae</taxon>
        <taxon>Phaseolus</taxon>
    </lineage>
</organism>
<dbReference type="PANTHER" id="PTHR48064:SF6">
    <property type="entry name" value="RECEPTOR-LIKE PROTEIN KINASE 2"/>
    <property type="match status" value="1"/>
</dbReference>
<dbReference type="InterPro" id="IPR053038">
    <property type="entry name" value="RLP_Defense"/>
</dbReference>
<gene>
    <name evidence="1" type="ORF">VNO80_13041</name>
</gene>
<evidence type="ECO:0000313" key="2">
    <source>
        <dbReference type="Proteomes" id="UP001374584"/>
    </source>
</evidence>
<dbReference type="Pfam" id="PF00560">
    <property type="entry name" value="LRR_1"/>
    <property type="match status" value="6"/>
</dbReference>
<dbReference type="InterPro" id="IPR032675">
    <property type="entry name" value="LRR_dom_sf"/>
</dbReference>
<dbReference type="Pfam" id="PF13516">
    <property type="entry name" value="LRR_6"/>
    <property type="match status" value="1"/>
</dbReference>
<sequence>MIFQWVLNTTSNLVKLYLSRNLLKGSTSNHFSFAMNLLQYLDLSYNVFKGEDLKSLCTLHSLYMSENNMTEDLPSILCGLSCGCVRYSLQELSLTSNQIMGSLPDLSVFLSLKTLDLYSNQLSGKILEGIKLPSHLEYLSIGSNFLEGGVPKSFGSTCTLELLELFENKLSKDLTVIFSHLSGCSRYSLQYLYLSTNQISDTLPNTISMFPSLKELSLDNNKLNGTISKDLRFPTEHEALYLMSNSLKV</sequence>
<accession>A0AAN9N0E5</accession>
<dbReference type="EMBL" id="JAYMYR010000005">
    <property type="protein sequence ID" value="KAK7364410.1"/>
    <property type="molecule type" value="Genomic_DNA"/>
</dbReference>
<dbReference type="Gene3D" id="3.80.10.10">
    <property type="entry name" value="Ribonuclease Inhibitor"/>
    <property type="match status" value="1"/>
</dbReference>
<dbReference type="InterPro" id="IPR001611">
    <property type="entry name" value="Leu-rich_rpt"/>
</dbReference>